<organism evidence="3">
    <name type="scientific">marine sediment metagenome</name>
    <dbReference type="NCBI Taxonomy" id="412755"/>
    <lineage>
        <taxon>unclassified sequences</taxon>
        <taxon>metagenomes</taxon>
        <taxon>ecological metagenomes</taxon>
    </lineage>
</organism>
<gene>
    <name evidence="3" type="ORF">S12H4_05939</name>
</gene>
<dbReference type="Pfam" id="PF14297">
    <property type="entry name" value="Lin1244_N"/>
    <property type="match status" value="1"/>
</dbReference>
<dbReference type="EMBL" id="BARW01002027">
    <property type="protein sequence ID" value="GAI66583.1"/>
    <property type="molecule type" value="Genomic_DNA"/>
</dbReference>
<feature type="region of interest" description="Disordered" evidence="1">
    <location>
        <begin position="228"/>
        <end position="262"/>
    </location>
</feature>
<evidence type="ECO:0000313" key="3">
    <source>
        <dbReference type="EMBL" id="GAI66583.1"/>
    </source>
</evidence>
<sequence length="262" mass="29835">MARPHKQTVDYFPHDTDASDGKTLTIIQAKYGNDGYSFWFKLLQLLGKTPGHYYDFNKTADWEFLLAKTHQNDTEKVKAMLDTLAVLDAIDAELYAHGVIWCQKFVDGVADAYDRTVDGAPKRPDFLVNVKDKRVSVVEPRVSVNSNAKKTTEIQQTKLNYTKLNKTKVDDVPVASFTAYKKKLRVAYPELDIDAEWERCRIWYRDHKKAIKSPSLALGNWCKKEQEIQNKGGKHERRHGKAIPGNEPAGAFNGVEEADNEM</sequence>
<reference evidence="3" key="1">
    <citation type="journal article" date="2014" name="Front. Microbiol.">
        <title>High frequency of phylogenetically diverse reductive dehalogenase-homologous genes in deep subseafloor sedimentary metagenomes.</title>
        <authorList>
            <person name="Kawai M."/>
            <person name="Futagami T."/>
            <person name="Toyoda A."/>
            <person name="Takaki Y."/>
            <person name="Nishi S."/>
            <person name="Hori S."/>
            <person name="Arai W."/>
            <person name="Tsubouchi T."/>
            <person name="Morono Y."/>
            <person name="Uchiyama I."/>
            <person name="Ito T."/>
            <person name="Fujiyama A."/>
            <person name="Inagaki F."/>
            <person name="Takami H."/>
        </authorList>
    </citation>
    <scope>NUCLEOTIDE SEQUENCE</scope>
    <source>
        <strain evidence="3">Expedition CK06-06</strain>
    </source>
</reference>
<proteinExistence type="predicted"/>
<comment type="caution">
    <text evidence="3">The sequence shown here is derived from an EMBL/GenBank/DDBJ whole genome shotgun (WGS) entry which is preliminary data.</text>
</comment>
<evidence type="ECO:0000256" key="1">
    <source>
        <dbReference type="SAM" id="MobiDB-lite"/>
    </source>
</evidence>
<dbReference type="InterPro" id="IPR025400">
    <property type="entry name" value="Lin1244/Lin1753-like_N"/>
</dbReference>
<name>X1QEG0_9ZZZZ</name>
<accession>X1QEG0</accession>
<feature type="compositionally biased region" description="Basic residues" evidence="1">
    <location>
        <begin position="232"/>
        <end position="241"/>
    </location>
</feature>
<feature type="domain" description="Lin1244/Lin1753-like N-terminal" evidence="2">
    <location>
        <begin position="11"/>
        <end position="101"/>
    </location>
</feature>
<protein>
    <recommendedName>
        <fullName evidence="2">Lin1244/Lin1753-like N-terminal domain-containing protein</fullName>
    </recommendedName>
</protein>
<evidence type="ECO:0000259" key="2">
    <source>
        <dbReference type="Pfam" id="PF14297"/>
    </source>
</evidence>
<dbReference type="AlphaFoldDB" id="X1QEG0"/>